<dbReference type="PANTHER" id="PTHR11206">
    <property type="entry name" value="MULTIDRUG RESISTANCE PROTEIN"/>
    <property type="match status" value="1"/>
</dbReference>
<dbReference type="GO" id="GO:0015297">
    <property type="term" value="F:antiporter activity"/>
    <property type="evidence" value="ECO:0007669"/>
    <property type="project" value="InterPro"/>
</dbReference>
<evidence type="ECO:0000313" key="3">
    <source>
        <dbReference type="EMBL" id="EGY23442.1"/>
    </source>
</evidence>
<comment type="similarity">
    <text evidence="1">Belongs to the multi antimicrobial extrusion (MATE) (TC 2.A.66.1) family.</text>
</comment>
<dbReference type="EMBL" id="DS572702">
    <property type="protein sequence ID" value="EGY23442.1"/>
    <property type="molecule type" value="Genomic_DNA"/>
</dbReference>
<evidence type="ECO:0000256" key="1">
    <source>
        <dbReference type="ARBA" id="ARBA00010199"/>
    </source>
</evidence>
<keyword evidence="2" id="KW-1133">Transmembrane helix</keyword>
<evidence type="ECO:0000313" key="4">
    <source>
        <dbReference type="Proteomes" id="UP000001611"/>
    </source>
</evidence>
<accession>G2X395</accession>
<feature type="transmembrane region" description="Helical" evidence="2">
    <location>
        <begin position="104"/>
        <end position="122"/>
    </location>
</feature>
<dbReference type="OrthoDB" id="2126698at2759"/>
<name>G2X395_VERDV</name>
<dbReference type="InParanoid" id="G2X395"/>
<feature type="transmembrane region" description="Helical" evidence="2">
    <location>
        <begin position="201"/>
        <end position="223"/>
    </location>
</feature>
<gene>
    <name evidence="3" type="ORF">VDAG_04880</name>
</gene>
<keyword evidence="2" id="KW-0812">Transmembrane</keyword>
<dbReference type="Proteomes" id="UP000001611">
    <property type="component" value="Chromosome 3"/>
</dbReference>
<feature type="transmembrane region" description="Helical" evidence="2">
    <location>
        <begin position="175"/>
        <end position="195"/>
    </location>
</feature>
<dbReference type="GO" id="GO:0016020">
    <property type="term" value="C:membrane"/>
    <property type="evidence" value="ECO:0007669"/>
    <property type="project" value="InterPro"/>
</dbReference>
<organism evidence="3 4">
    <name type="scientific">Verticillium dahliae (strain VdLs.17 / ATCC MYA-4575 / FGSC 10137)</name>
    <name type="common">Verticillium wilt</name>
    <dbReference type="NCBI Taxonomy" id="498257"/>
    <lineage>
        <taxon>Eukaryota</taxon>
        <taxon>Fungi</taxon>
        <taxon>Dikarya</taxon>
        <taxon>Ascomycota</taxon>
        <taxon>Pezizomycotina</taxon>
        <taxon>Sordariomycetes</taxon>
        <taxon>Hypocreomycetidae</taxon>
        <taxon>Glomerellales</taxon>
        <taxon>Plectosphaerellaceae</taxon>
        <taxon>Verticillium</taxon>
    </lineage>
</organism>
<dbReference type="eggNOG" id="KOG1347">
    <property type="taxonomic scope" value="Eukaryota"/>
</dbReference>
<dbReference type="InterPro" id="IPR002528">
    <property type="entry name" value="MATE_fam"/>
</dbReference>
<feature type="transmembrane region" description="Helical" evidence="2">
    <location>
        <begin position="63"/>
        <end position="84"/>
    </location>
</feature>
<keyword evidence="4" id="KW-1185">Reference proteome</keyword>
<dbReference type="Pfam" id="PF01554">
    <property type="entry name" value="MatE"/>
    <property type="match status" value="1"/>
</dbReference>
<proteinExistence type="inferred from homology"/>
<keyword evidence="2" id="KW-0472">Membrane</keyword>
<dbReference type="SMR" id="G2X395"/>
<dbReference type="GeneID" id="20706343"/>
<dbReference type="OMA" id="NARARMN"/>
<dbReference type="AlphaFoldDB" id="G2X395"/>
<dbReference type="STRING" id="498257.G2X395"/>
<dbReference type="GO" id="GO:0042910">
    <property type="term" value="F:xenobiotic transmembrane transporter activity"/>
    <property type="evidence" value="ECO:0007669"/>
    <property type="project" value="InterPro"/>
</dbReference>
<feature type="transmembrane region" description="Helical" evidence="2">
    <location>
        <begin position="28"/>
        <end position="51"/>
    </location>
</feature>
<protein>
    <submittedName>
        <fullName evidence="3">Multidrug and toxin extrusion protein</fullName>
    </submittedName>
</protein>
<sequence length="252" mass="27041">MVAASDSARTARFVSYQWTRNLGLFSRIAILGIIQLGTEFWAIEIIALVAGRLGRLPLATQSVLMTADQILVTIPFGIGVATSVRTGSALGSQDHHAAKRVSRVAVTLSIVVATMVLVMLVISRQQFAKLFTTDQDVVEHVAEVLPWVALFQIADGVNGSCGGAVRGMGKQHIGAAANIISYYVIALPLGSWMAFEGFGLSGLSIGQCIGMSLVASAELLYVLTTDWRSEISLAMDRIREEEAVIYERVGEV</sequence>
<dbReference type="RefSeq" id="XP_009652779.1">
    <property type="nucleotide sequence ID" value="XM_009654484.1"/>
</dbReference>
<dbReference type="HOGENOM" id="CLU_012893_2_1_1"/>
<dbReference type="KEGG" id="vda:VDAG_04880"/>
<reference evidence="3 4" key="1">
    <citation type="submission" date="2008-03" db="EMBL/GenBank/DDBJ databases">
        <title>The Genome Sequence of Verticillium dahliae VdLs.17.</title>
        <authorList>
            <consortium name="The Broad Institute Genome Sequencing Platform"/>
            <person name="Ma L.-J.J."/>
            <person name="Klosterman S.J."/>
            <person name="Subbarao K."/>
            <person name="Dobinson K."/>
            <person name="Veronese P."/>
            <person name="Kang S."/>
            <person name="Gold S.E."/>
            <person name="Young S."/>
            <person name="Jaffe D."/>
            <person name="Gnerre S."/>
            <person name="Berlin A."/>
            <person name="Heiman D."/>
            <person name="Hepburn T."/>
            <person name="Sykes S."/>
            <person name="Alvarado L."/>
            <person name="Kodira C.D."/>
            <person name="Lander E."/>
            <person name="Galagan J."/>
            <person name="Nusbaum C."/>
            <person name="Birren B."/>
        </authorList>
    </citation>
    <scope>NUCLEOTIDE SEQUENCE [LARGE SCALE GENOMIC DNA]</scope>
    <source>
        <strain evidence="4">VdLs.17 / ATCC MYA-4575 / FGSC 10137</strain>
    </source>
</reference>
<evidence type="ECO:0000256" key="2">
    <source>
        <dbReference type="SAM" id="Phobius"/>
    </source>
</evidence>